<dbReference type="Pfam" id="PF00578">
    <property type="entry name" value="AhpC-TSA"/>
    <property type="match status" value="1"/>
</dbReference>
<dbReference type="Proteomes" id="UP000019678">
    <property type="component" value="Unassembled WGS sequence"/>
</dbReference>
<dbReference type="SMART" id="SM00228">
    <property type="entry name" value="PDZ"/>
    <property type="match status" value="1"/>
</dbReference>
<keyword evidence="1" id="KW-0732">Signal</keyword>
<dbReference type="eggNOG" id="COG0265">
    <property type="taxonomic scope" value="Bacteria"/>
</dbReference>
<dbReference type="Pfam" id="PF13180">
    <property type="entry name" value="PDZ_2"/>
    <property type="match status" value="1"/>
</dbReference>
<dbReference type="InterPro" id="IPR036034">
    <property type="entry name" value="PDZ_sf"/>
</dbReference>
<dbReference type="Gene3D" id="3.40.30.10">
    <property type="entry name" value="Glutaredoxin"/>
    <property type="match status" value="1"/>
</dbReference>
<dbReference type="InterPro" id="IPR013766">
    <property type="entry name" value="Thioredoxin_domain"/>
</dbReference>
<dbReference type="GO" id="GO:0016209">
    <property type="term" value="F:antioxidant activity"/>
    <property type="evidence" value="ECO:0007669"/>
    <property type="project" value="InterPro"/>
</dbReference>
<evidence type="ECO:0000313" key="5">
    <source>
        <dbReference type="Proteomes" id="UP000019678"/>
    </source>
</evidence>
<dbReference type="EMBL" id="ASRX01000026">
    <property type="protein sequence ID" value="EYF05221.1"/>
    <property type="molecule type" value="Genomic_DNA"/>
</dbReference>
<evidence type="ECO:0000259" key="2">
    <source>
        <dbReference type="PROSITE" id="PS50106"/>
    </source>
</evidence>
<dbReference type="InterPro" id="IPR001478">
    <property type="entry name" value="PDZ"/>
</dbReference>
<dbReference type="Gene3D" id="2.30.42.10">
    <property type="match status" value="1"/>
</dbReference>
<dbReference type="PANTHER" id="PTHR42852:SF18">
    <property type="entry name" value="CHROMOSOME UNDETERMINED SCAFFOLD_47, WHOLE GENOME SHOTGUN SEQUENCE"/>
    <property type="match status" value="1"/>
</dbReference>
<keyword evidence="5" id="KW-1185">Reference proteome</keyword>
<dbReference type="GO" id="GO:0016491">
    <property type="term" value="F:oxidoreductase activity"/>
    <property type="evidence" value="ECO:0007669"/>
    <property type="project" value="InterPro"/>
</dbReference>
<dbReference type="STRING" id="1192034.CAP_3586"/>
<dbReference type="SUPFAM" id="SSF50156">
    <property type="entry name" value="PDZ domain-like"/>
    <property type="match status" value="1"/>
</dbReference>
<evidence type="ECO:0000259" key="3">
    <source>
        <dbReference type="PROSITE" id="PS51352"/>
    </source>
</evidence>
<organism evidence="4 5">
    <name type="scientific">Chondromyces apiculatus DSM 436</name>
    <dbReference type="NCBI Taxonomy" id="1192034"/>
    <lineage>
        <taxon>Bacteria</taxon>
        <taxon>Pseudomonadati</taxon>
        <taxon>Myxococcota</taxon>
        <taxon>Polyangia</taxon>
        <taxon>Polyangiales</taxon>
        <taxon>Polyangiaceae</taxon>
        <taxon>Chondromyces</taxon>
    </lineage>
</organism>
<dbReference type="InterPro" id="IPR050553">
    <property type="entry name" value="Thioredoxin_ResA/DsbE_sf"/>
</dbReference>
<dbReference type="AlphaFoldDB" id="A0A017T9D6"/>
<sequence length="285" mass="29864">MAMKATASRRVTHAILLAAGMALAAVAVVADAPDALAQSSSRRAWLGVELAPGTGGGVVAKHVVTNSPAGKAGLSDGDLILAADGIPLEEPRQLVARVALLGPGNTIQLKLRRGSTDKQATATLVQFPGDEQLLRLDKIGTFAPTWKQPLDAVSGTVPSSISGLRGKVVLLDFWATWCQPCRMMSPQLSKWQTTYASQGLAVVGVTTDDVPTATRTAQALSMTYAVASDAQAATMSTYGVRALPAMFVIDKKGVIRDVLVGYDPMRHAELEKLVQTLLAEPAPTP</sequence>
<proteinExistence type="predicted"/>
<evidence type="ECO:0000313" key="4">
    <source>
        <dbReference type="EMBL" id="EYF05221.1"/>
    </source>
</evidence>
<feature type="domain" description="Thioredoxin" evidence="3">
    <location>
        <begin position="137"/>
        <end position="279"/>
    </location>
</feature>
<comment type="caution">
    <text evidence="4">The sequence shown here is derived from an EMBL/GenBank/DDBJ whole genome shotgun (WGS) entry which is preliminary data.</text>
</comment>
<dbReference type="SUPFAM" id="SSF52833">
    <property type="entry name" value="Thioredoxin-like"/>
    <property type="match status" value="1"/>
</dbReference>
<dbReference type="PROSITE" id="PS50106">
    <property type="entry name" value="PDZ"/>
    <property type="match status" value="1"/>
</dbReference>
<feature type="signal peptide" evidence="1">
    <location>
        <begin position="1"/>
        <end position="24"/>
    </location>
</feature>
<dbReference type="eggNOG" id="COG0526">
    <property type="taxonomic scope" value="Bacteria"/>
</dbReference>
<evidence type="ECO:0000256" key="1">
    <source>
        <dbReference type="SAM" id="SignalP"/>
    </source>
</evidence>
<gene>
    <name evidence="4" type="ORF">CAP_3586</name>
</gene>
<dbReference type="PANTHER" id="PTHR42852">
    <property type="entry name" value="THIOL:DISULFIDE INTERCHANGE PROTEIN DSBE"/>
    <property type="match status" value="1"/>
</dbReference>
<feature type="domain" description="PDZ" evidence="2">
    <location>
        <begin position="34"/>
        <end position="115"/>
    </location>
</feature>
<protein>
    <submittedName>
        <fullName evidence="4">Thioredoxin-like protein</fullName>
    </submittedName>
</protein>
<dbReference type="InterPro" id="IPR036249">
    <property type="entry name" value="Thioredoxin-like_sf"/>
</dbReference>
<feature type="chain" id="PRO_5001500062" evidence="1">
    <location>
        <begin position="25"/>
        <end position="285"/>
    </location>
</feature>
<dbReference type="CDD" id="cd02966">
    <property type="entry name" value="TlpA_like_family"/>
    <property type="match status" value="1"/>
</dbReference>
<dbReference type="PROSITE" id="PS51352">
    <property type="entry name" value="THIOREDOXIN_2"/>
    <property type="match status" value="1"/>
</dbReference>
<dbReference type="InterPro" id="IPR000866">
    <property type="entry name" value="AhpC/TSA"/>
</dbReference>
<name>A0A017T9D6_9BACT</name>
<dbReference type="OrthoDB" id="9813820at2"/>
<accession>A0A017T9D6</accession>
<reference evidence="4 5" key="1">
    <citation type="submission" date="2013-05" db="EMBL/GenBank/DDBJ databases">
        <title>Genome assembly of Chondromyces apiculatus DSM 436.</title>
        <authorList>
            <person name="Sharma G."/>
            <person name="Khatri I."/>
            <person name="Kaur C."/>
            <person name="Mayilraj S."/>
            <person name="Subramanian S."/>
        </authorList>
    </citation>
    <scope>NUCLEOTIDE SEQUENCE [LARGE SCALE GENOMIC DNA]</scope>
    <source>
        <strain evidence="4 5">DSM 436</strain>
    </source>
</reference>